<comment type="function">
    <text evidence="3">Required for a late step of 50S ribosomal subunit assembly. Has GTPase activity.</text>
</comment>
<dbReference type="GO" id="GO:0005737">
    <property type="term" value="C:cytoplasm"/>
    <property type="evidence" value="ECO:0007669"/>
    <property type="project" value="UniProtKB-SubCell"/>
</dbReference>
<gene>
    <name evidence="6" type="ORF">MOVI_5380</name>
</gene>
<dbReference type="PANTHER" id="PTHR45782">
    <property type="entry name" value="MITOCHONDRIAL RIBOSOME-ASSOCIATED GTPASE 1"/>
    <property type="match status" value="1"/>
</dbReference>
<comment type="subcellular location">
    <subcellularLocation>
        <location evidence="3">Cytoplasm</location>
    </subcellularLocation>
</comment>
<feature type="domain" description="G" evidence="5">
    <location>
        <begin position="122"/>
        <end position="181"/>
    </location>
</feature>
<feature type="binding site" evidence="4">
    <location>
        <begin position="129"/>
        <end position="134"/>
    </location>
    <ligand>
        <name>GTP</name>
        <dbReference type="ChEBI" id="CHEBI:37565"/>
    </ligand>
</feature>
<dbReference type="InterPro" id="IPR016478">
    <property type="entry name" value="GTPase_MTG1"/>
</dbReference>
<comment type="caution">
    <text evidence="6">The sequence shown here is derived from an EMBL/GenBank/DDBJ whole genome shotgun (WGS) entry which is preliminary data.</text>
</comment>
<keyword evidence="3" id="KW-0963">Cytoplasm</keyword>
<comment type="similarity">
    <text evidence="3">Belongs to the TRAFAC class YlqF/YawG GTPase family. MTG1 subfamily.</text>
</comment>
<dbReference type="GO" id="GO:0006412">
    <property type="term" value="P:translation"/>
    <property type="evidence" value="ECO:0007669"/>
    <property type="project" value="TreeGrafter"/>
</dbReference>
<dbReference type="AlphaFoldDB" id="A0A014MH77"/>
<dbReference type="Gene3D" id="1.10.1580.10">
    <property type="match status" value="1"/>
</dbReference>
<reference evidence="6 7" key="1">
    <citation type="submission" date="2014-03" db="EMBL/GenBank/DDBJ databases">
        <title>Genome sequence of Mycoplasma ovipneumoniae strain 14811.</title>
        <authorList>
            <person name="Sirand-Pugnet P."/>
            <person name="Breton M."/>
            <person name="Dordet-Frisoni E."/>
            <person name="Baranowski E."/>
            <person name="Barre A."/>
            <person name="Couture C."/>
            <person name="Dupuy V."/>
            <person name="Gaurivaud P."/>
            <person name="Jacob D."/>
            <person name="Lemaitre C."/>
            <person name="Manso-Silvan L."/>
            <person name="Nikolski M."/>
            <person name="Nouvel L.-X."/>
            <person name="Poumarat F."/>
            <person name="Tardy F."/>
            <person name="Thebault P."/>
            <person name="Theil S."/>
            <person name="Citti C."/>
            <person name="Thiaucourt F."/>
            <person name="Blanchard A."/>
        </authorList>
    </citation>
    <scope>NUCLEOTIDE SEQUENCE [LARGE SCALE GENOMIC DNA]</scope>
    <source>
        <strain evidence="6 7">14811</strain>
    </source>
</reference>
<dbReference type="PIRSF" id="PIRSF006230">
    <property type="entry name" value="MG442"/>
    <property type="match status" value="1"/>
</dbReference>
<dbReference type="NCBIfam" id="TIGR03596">
    <property type="entry name" value="GTPase_YlqF"/>
    <property type="match status" value="1"/>
</dbReference>
<dbReference type="CDD" id="cd01856">
    <property type="entry name" value="YlqF"/>
    <property type="match status" value="1"/>
</dbReference>
<dbReference type="STRING" id="1188239.MOVI_5380"/>
<dbReference type="RefSeq" id="WP_044284356.1">
    <property type="nucleotide sequence ID" value="NZ_JFAD01000029.1"/>
</dbReference>
<sequence length="272" mass="31396">MKINWFPGHMAKSINDIENKARIADLFILVVDGRCPISSLNENFLQIAKQKMTLVIVTKIDLADKNKFTKIKKFFTDKKFFVLFVNLRDNSARLEIISHLNKIFKIKQEKNSTKFFSPSLKCFVVGVPNTGKSTLINLITKSQLKVGNQPGITRNNQWISYDKFLFLDTPGILLPKMDDQILAVKLAIIGLIRWEILNISDLFIEAYKIISEQYPNFITDLELKPSLIDSEIEENLLILCKNKKFINKSGLDLSRCRKWFLMHIGKQKITLD</sequence>
<dbReference type="InterPro" id="IPR019991">
    <property type="entry name" value="GTP-bd_ribosome_bgen"/>
</dbReference>
<dbReference type="SUPFAM" id="SSF52540">
    <property type="entry name" value="P-loop containing nucleoside triphosphate hydrolases"/>
    <property type="match status" value="1"/>
</dbReference>
<dbReference type="PANTHER" id="PTHR45782:SF4">
    <property type="entry name" value="MITOCHONDRIAL RIBOSOME-ASSOCIATED GTPASE 1"/>
    <property type="match status" value="1"/>
</dbReference>
<evidence type="ECO:0000256" key="1">
    <source>
        <dbReference type="ARBA" id="ARBA00022741"/>
    </source>
</evidence>
<evidence type="ECO:0000259" key="5">
    <source>
        <dbReference type="Pfam" id="PF01926"/>
    </source>
</evidence>
<dbReference type="InterPro" id="IPR023179">
    <property type="entry name" value="GTP-bd_ortho_bundle_sf"/>
</dbReference>
<accession>A0A014MH77</accession>
<evidence type="ECO:0000313" key="7">
    <source>
        <dbReference type="Proteomes" id="UP000020977"/>
    </source>
</evidence>
<name>A0A014MH77_9BACT</name>
<dbReference type="GO" id="GO:0003924">
    <property type="term" value="F:GTPase activity"/>
    <property type="evidence" value="ECO:0007669"/>
    <property type="project" value="TreeGrafter"/>
</dbReference>
<dbReference type="Gene3D" id="3.40.50.300">
    <property type="entry name" value="P-loop containing nucleotide triphosphate hydrolases"/>
    <property type="match status" value="1"/>
</dbReference>
<dbReference type="Proteomes" id="UP000020977">
    <property type="component" value="Unassembled WGS sequence"/>
</dbReference>
<evidence type="ECO:0000256" key="2">
    <source>
        <dbReference type="ARBA" id="ARBA00023134"/>
    </source>
</evidence>
<dbReference type="InterPro" id="IPR006073">
    <property type="entry name" value="GTP-bd"/>
</dbReference>
<keyword evidence="2 3" id="KW-0342">GTP-binding</keyword>
<evidence type="ECO:0000313" key="6">
    <source>
        <dbReference type="EMBL" id="EXU60920.1"/>
    </source>
</evidence>
<dbReference type="GO" id="GO:0005525">
    <property type="term" value="F:GTP binding"/>
    <property type="evidence" value="ECO:0007669"/>
    <property type="project" value="UniProtKB-KW"/>
</dbReference>
<organism evidence="6 7">
    <name type="scientific">Mesomycoplasma ovipneumoniae 14811</name>
    <dbReference type="NCBI Taxonomy" id="1188239"/>
    <lineage>
        <taxon>Bacteria</taxon>
        <taxon>Bacillati</taxon>
        <taxon>Mycoplasmatota</taxon>
        <taxon>Mycoplasmoidales</taxon>
        <taxon>Metamycoplasmataceae</taxon>
        <taxon>Mesomycoplasma</taxon>
    </lineage>
</organism>
<feature type="binding site" evidence="4">
    <location>
        <position position="171"/>
    </location>
    <ligand>
        <name>GTP</name>
        <dbReference type="ChEBI" id="CHEBI:37565"/>
    </ligand>
</feature>
<dbReference type="eggNOG" id="COG1161">
    <property type="taxonomic scope" value="Bacteria"/>
</dbReference>
<evidence type="ECO:0000256" key="4">
    <source>
        <dbReference type="PIRSR" id="PIRSR006230-1"/>
    </source>
</evidence>
<dbReference type="EMBL" id="JFAD01000029">
    <property type="protein sequence ID" value="EXU60920.1"/>
    <property type="molecule type" value="Genomic_DNA"/>
</dbReference>
<dbReference type="Pfam" id="PF01926">
    <property type="entry name" value="MMR_HSR1"/>
    <property type="match status" value="1"/>
</dbReference>
<proteinExistence type="inferred from homology"/>
<protein>
    <recommendedName>
        <fullName evidence="3">Ribosome biogenesis GTPase A</fullName>
    </recommendedName>
</protein>
<evidence type="ECO:0000256" key="3">
    <source>
        <dbReference type="PIRNR" id="PIRNR006230"/>
    </source>
</evidence>
<dbReference type="InterPro" id="IPR027417">
    <property type="entry name" value="P-loop_NTPase"/>
</dbReference>
<keyword evidence="1 3" id="KW-0547">Nucleotide-binding</keyword>